<protein>
    <submittedName>
        <fullName evidence="1">Uncharacterized protein</fullName>
    </submittedName>
</protein>
<reference evidence="1 2" key="1">
    <citation type="journal article" date="2024" name="Commun. Biol.">
        <title>Comparative genomic analysis of thermophilic fungi reveals convergent evolutionary adaptations and gene losses.</title>
        <authorList>
            <person name="Steindorff A.S."/>
            <person name="Aguilar-Pontes M.V."/>
            <person name="Robinson A.J."/>
            <person name="Andreopoulos B."/>
            <person name="LaButti K."/>
            <person name="Kuo A."/>
            <person name="Mondo S."/>
            <person name="Riley R."/>
            <person name="Otillar R."/>
            <person name="Haridas S."/>
            <person name="Lipzen A."/>
            <person name="Grimwood J."/>
            <person name="Schmutz J."/>
            <person name="Clum A."/>
            <person name="Reid I.D."/>
            <person name="Moisan M.C."/>
            <person name="Butler G."/>
            <person name="Nguyen T.T.M."/>
            <person name="Dewar K."/>
            <person name="Conant G."/>
            <person name="Drula E."/>
            <person name="Henrissat B."/>
            <person name="Hansel C."/>
            <person name="Singer S."/>
            <person name="Hutchinson M.I."/>
            <person name="de Vries R.P."/>
            <person name="Natvig D.O."/>
            <person name="Powell A.J."/>
            <person name="Tsang A."/>
            <person name="Grigoriev I.V."/>
        </authorList>
    </citation>
    <scope>NUCLEOTIDE SEQUENCE [LARGE SCALE GENOMIC DNA]</scope>
    <source>
        <strain evidence="1 2">ATCC 24622</strain>
    </source>
</reference>
<proteinExistence type="predicted"/>
<dbReference type="Proteomes" id="UP001586593">
    <property type="component" value="Unassembled WGS sequence"/>
</dbReference>
<gene>
    <name evidence="1" type="ORF">VTK73DRAFT_3592</name>
</gene>
<evidence type="ECO:0000313" key="2">
    <source>
        <dbReference type="Proteomes" id="UP001586593"/>
    </source>
</evidence>
<evidence type="ECO:0000313" key="1">
    <source>
        <dbReference type="EMBL" id="KAL1868651.1"/>
    </source>
</evidence>
<keyword evidence="2" id="KW-1185">Reference proteome</keyword>
<sequence length="83" mass="9142">MTAVESRCRYMIKGTRVLCKHRYSMLLCSSGGEGGLESTLGRWGTRANSEPDALHAQPTLLSVPRRMFTVLTTAGTFQQPLNP</sequence>
<organism evidence="1 2">
    <name type="scientific">Phialemonium thermophilum</name>
    <dbReference type="NCBI Taxonomy" id="223376"/>
    <lineage>
        <taxon>Eukaryota</taxon>
        <taxon>Fungi</taxon>
        <taxon>Dikarya</taxon>
        <taxon>Ascomycota</taxon>
        <taxon>Pezizomycotina</taxon>
        <taxon>Sordariomycetes</taxon>
        <taxon>Sordariomycetidae</taxon>
        <taxon>Cephalothecales</taxon>
        <taxon>Cephalothecaceae</taxon>
        <taxon>Phialemonium</taxon>
    </lineage>
</organism>
<dbReference type="EMBL" id="JAZHXJ010000212">
    <property type="protein sequence ID" value="KAL1868651.1"/>
    <property type="molecule type" value="Genomic_DNA"/>
</dbReference>
<name>A0ABR3WY90_9PEZI</name>
<comment type="caution">
    <text evidence="1">The sequence shown here is derived from an EMBL/GenBank/DDBJ whole genome shotgun (WGS) entry which is preliminary data.</text>
</comment>
<accession>A0ABR3WY90</accession>